<organism evidence="11 12">
    <name type="scientific">Uabimicrobium amorphum</name>
    <dbReference type="NCBI Taxonomy" id="2596890"/>
    <lineage>
        <taxon>Bacteria</taxon>
        <taxon>Pseudomonadati</taxon>
        <taxon>Planctomycetota</taxon>
        <taxon>Candidatus Uabimicrobiia</taxon>
        <taxon>Candidatus Uabimicrobiales</taxon>
        <taxon>Candidatus Uabimicrobiaceae</taxon>
        <taxon>Candidatus Uabimicrobium</taxon>
    </lineage>
</organism>
<feature type="binding site" evidence="9">
    <location>
        <position position="292"/>
    </location>
    <ligand>
        <name>D-dopa</name>
        <dbReference type="ChEBI" id="CHEBI:149689"/>
    </ligand>
</feature>
<dbReference type="RefSeq" id="WP_151966829.1">
    <property type="nucleotide sequence ID" value="NZ_AP019860.1"/>
</dbReference>
<dbReference type="PIRSF" id="PIRSF000189">
    <property type="entry name" value="D-aa_oxidase"/>
    <property type="match status" value="1"/>
</dbReference>
<evidence type="ECO:0000256" key="3">
    <source>
        <dbReference type="ARBA" id="ARBA00022630"/>
    </source>
</evidence>
<evidence type="ECO:0000313" key="11">
    <source>
        <dbReference type="EMBL" id="BBM82593.1"/>
    </source>
</evidence>
<dbReference type="SUPFAM" id="SSF54373">
    <property type="entry name" value="FAD-linked reductases, C-terminal domain"/>
    <property type="match status" value="1"/>
</dbReference>
<keyword evidence="3" id="KW-0285">Flavoprotein</keyword>
<feature type="binding site" evidence="9">
    <location>
        <position position="266"/>
    </location>
    <ligand>
        <name>D-dopa</name>
        <dbReference type="ChEBI" id="CHEBI:149689"/>
    </ligand>
</feature>
<name>A0A5S9F1Z8_UABAM</name>
<dbReference type="InterPro" id="IPR006181">
    <property type="entry name" value="D-amino_acid_oxidase_CS"/>
</dbReference>
<dbReference type="PANTHER" id="PTHR11530">
    <property type="entry name" value="D-AMINO ACID OXIDASE"/>
    <property type="match status" value="1"/>
</dbReference>
<evidence type="ECO:0000256" key="4">
    <source>
        <dbReference type="ARBA" id="ARBA00022827"/>
    </source>
</evidence>
<dbReference type="OrthoDB" id="246701at2"/>
<keyword evidence="4 9" id="KW-0274">FAD</keyword>
<gene>
    <name evidence="11" type="ORF">UABAM_00936</name>
</gene>
<evidence type="ECO:0000256" key="9">
    <source>
        <dbReference type="PIRSR" id="PIRSR000189-1"/>
    </source>
</evidence>
<evidence type="ECO:0000256" key="7">
    <source>
        <dbReference type="ARBA" id="ARBA00039751"/>
    </source>
</evidence>
<evidence type="ECO:0000259" key="10">
    <source>
        <dbReference type="Pfam" id="PF01266"/>
    </source>
</evidence>
<dbReference type="Gene3D" id="3.40.50.720">
    <property type="entry name" value="NAD(P)-binding Rossmann-like Domain"/>
    <property type="match status" value="1"/>
</dbReference>
<keyword evidence="12" id="KW-1185">Reference proteome</keyword>
<evidence type="ECO:0000313" key="12">
    <source>
        <dbReference type="Proteomes" id="UP000326354"/>
    </source>
</evidence>
<dbReference type="SUPFAM" id="SSF51971">
    <property type="entry name" value="Nucleotide-binding domain"/>
    <property type="match status" value="1"/>
</dbReference>
<dbReference type="KEGG" id="uam:UABAM_00936"/>
<dbReference type="Gene3D" id="3.30.9.10">
    <property type="entry name" value="D-Amino Acid Oxidase, subunit A, domain 2"/>
    <property type="match status" value="1"/>
</dbReference>
<feature type="binding site" evidence="9">
    <location>
        <begin position="38"/>
        <end position="39"/>
    </location>
    <ligand>
        <name>FAD</name>
        <dbReference type="ChEBI" id="CHEBI:57692"/>
    </ligand>
</feature>
<dbReference type="GO" id="GO:0003884">
    <property type="term" value="F:D-amino-acid oxidase activity"/>
    <property type="evidence" value="ECO:0007669"/>
    <property type="project" value="UniProtKB-EC"/>
</dbReference>
<dbReference type="Pfam" id="PF01266">
    <property type="entry name" value="DAO"/>
    <property type="match status" value="1"/>
</dbReference>
<dbReference type="EMBL" id="AP019860">
    <property type="protein sequence ID" value="BBM82593.1"/>
    <property type="molecule type" value="Genomic_DNA"/>
</dbReference>
<comment type="catalytic activity">
    <reaction evidence="8">
        <text>a D-alpha-amino acid + O2 + H2O = a 2-oxocarboxylate + H2O2 + NH4(+)</text>
        <dbReference type="Rhea" id="RHEA:21816"/>
        <dbReference type="ChEBI" id="CHEBI:15377"/>
        <dbReference type="ChEBI" id="CHEBI:15379"/>
        <dbReference type="ChEBI" id="CHEBI:16240"/>
        <dbReference type="ChEBI" id="CHEBI:28938"/>
        <dbReference type="ChEBI" id="CHEBI:35179"/>
        <dbReference type="ChEBI" id="CHEBI:59871"/>
        <dbReference type="EC" id="1.4.3.3"/>
    </reaction>
    <physiologicalReaction direction="left-to-right" evidence="8">
        <dbReference type="Rhea" id="RHEA:21817"/>
    </physiologicalReaction>
</comment>
<evidence type="ECO:0000256" key="8">
    <source>
        <dbReference type="ARBA" id="ARBA00049547"/>
    </source>
</evidence>
<feature type="binding site" evidence="9">
    <location>
        <begin position="291"/>
        <end position="296"/>
    </location>
    <ligand>
        <name>FAD</name>
        <dbReference type="ChEBI" id="CHEBI:57692"/>
    </ligand>
</feature>
<dbReference type="PANTHER" id="PTHR11530:SF11">
    <property type="entry name" value="D-ASPARTATE OXIDASE"/>
    <property type="match status" value="1"/>
</dbReference>
<dbReference type="PROSITE" id="PS00677">
    <property type="entry name" value="DAO"/>
    <property type="match status" value="1"/>
</dbReference>
<dbReference type="GO" id="GO:0071949">
    <property type="term" value="F:FAD binding"/>
    <property type="evidence" value="ECO:0007669"/>
    <property type="project" value="InterPro"/>
</dbReference>
<evidence type="ECO:0000256" key="2">
    <source>
        <dbReference type="ARBA" id="ARBA00006730"/>
    </source>
</evidence>
<evidence type="ECO:0000256" key="5">
    <source>
        <dbReference type="ARBA" id="ARBA00023002"/>
    </source>
</evidence>
<dbReference type="AlphaFoldDB" id="A0A5S9F1Z8"/>
<dbReference type="InterPro" id="IPR023209">
    <property type="entry name" value="DAO"/>
</dbReference>
<sequence length="315" mass="35219">MKIAIIGGGISGLSCAICLQQAGFSPTLYSDKWTPNTTSDVAAAVWYPFTVEPEEKVAVWGKKSYEIFFDIGEESPESGVYFLPGYDLFGLKMPEQWWQHFVKDFRRLSGDEIPSGYVDGFSFLTPIIDMHYYMPWLEKRFLDGGGKKITQKISHIEDVKADIVINCAGLGSRELVNDKEVYPLKGLILKVHAPQIREFRHDFKNGPNCLSYIIPRKDNCVLGGTTEATDDLSVDMEAAKAIQRRCANLNPSLENAEILKYETGLRPARKEVRLEIDHSFSVPVVHNYGHGGAGVTISWGCAKEVLDHVNSLVKK</sequence>
<evidence type="ECO:0000256" key="6">
    <source>
        <dbReference type="ARBA" id="ARBA00039101"/>
    </source>
</evidence>
<feature type="domain" description="FAD dependent oxidoreductase" evidence="10">
    <location>
        <begin position="2"/>
        <end position="305"/>
    </location>
</feature>
<dbReference type="GO" id="GO:0005737">
    <property type="term" value="C:cytoplasm"/>
    <property type="evidence" value="ECO:0007669"/>
    <property type="project" value="TreeGrafter"/>
</dbReference>
<comment type="similarity">
    <text evidence="2">Belongs to the DAMOX/DASOX family.</text>
</comment>
<evidence type="ECO:0000256" key="1">
    <source>
        <dbReference type="ARBA" id="ARBA00001974"/>
    </source>
</evidence>
<keyword evidence="5" id="KW-0560">Oxidoreductase</keyword>
<feature type="binding site" evidence="9">
    <location>
        <position position="212"/>
    </location>
    <ligand>
        <name>D-dopa</name>
        <dbReference type="ChEBI" id="CHEBI:149689"/>
    </ligand>
</feature>
<reference evidence="11 12" key="1">
    <citation type="submission" date="2019-08" db="EMBL/GenBank/DDBJ databases">
        <title>Complete genome sequence of Candidatus Uab amorphum.</title>
        <authorList>
            <person name="Shiratori T."/>
            <person name="Suzuki S."/>
            <person name="Kakizawa Y."/>
            <person name="Ishida K."/>
        </authorList>
    </citation>
    <scope>NUCLEOTIDE SEQUENCE [LARGE SCALE GENOMIC DNA]</scope>
    <source>
        <strain evidence="11 12">SRT547</strain>
    </source>
</reference>
<dbReference type="GO" id="GO:0019478">
    <property type="term" value="P:D-amino acid catabolic process"/>
    <property type="evidence" value="ECO:0007669"/>
    <property type="project" value="TreeGrafter"/>
</dbReference>
<proteinExistence type="inferred from homology"/>
<protein>
    <recommendedName>
        <fullName evidence="7">D-amino-acid oxidase</fullName>
        <ecNumber evidence="6">1.4.3.3</ecNumber>
    </recommendedName>
</protein>
<dbReference type="PROSITE" id="PS51257">
    <property type="entry name" value="PROKAR_LIPOPROTEIN"/>
    <property type="match status" value="1"/>
</dbReference>
<dbReference type="Proteomes" id="UP000326354">
    <property type="component" value="Chromosome"/>
</dbReference>
<comment type="cofactor">
    <cofactor evidence="1 9">
        <name>FAD</name>
        <dbReference type="ChEBI" id="CHEBI:57692"/>
    </cofactor>
</comment>
<dbReference type="EC" id="1.4.3.3" evidence="6"/>
<dbReference type="InterPro" id="IPR006076">
    <property type="entry name" value="FAD-dep_OxRdtase"/>
</dbReference>
<accession>A0A5S9F1Z8</accession>